<evidence type="ECO:0000256" key="5">
    <source>
        <dbReference type="SAM" id="MobiDB-lite"/>
    </source>
</evidence>
<keyword evidence="3" id="KW-0343">GTPase activation</keyword>
<evidence type="ECO:0008006" key="8">
    <source>
        <dbReference type="Google" id="ProtNLM"/>
    </source>
</evidence>
<gene>
    <name evidence="6" type="ORF">BGZ65_007071</name>
</gene>
<dbReference type="GO" id="GO:0007266">
    <property type="term" value="P:Rho protein signal transduction"/>
    <property type="evidence" value="ECO:0007669"/>
    <property type="project" value="InterPro"/>
</dbReference>
<dbReference type="Pfam" id="PF02115">
    <property type="entry name" value="Rho_GDI"/>
    <property type="match status" value="1"/>
</dbReference>
<dbReference type="InterPro" id="IPR014756">
    <property type="entry name" value="Ig_E-set"/>
</dbReference>
<dbReference type="EMBL" id="JAAAHW010010374">
    <property type="protein sequence ID" value="KAF9926883.1"/>
    <property type="molecule type" value="Genomic_DNA"/>
</dbReference>
<dbReference type="InterPro" id="IPR000406">
    <property type="entry name" value="Rho_GDI"/>
</dbReference>
<dbReference type="AlphaFoldDB" id="A0A9P6IJU1"/>
<dbReference type="PANTHER" id="PTHR10980">
    <property type="entry name" value="RHO GDP-DISSOCIATION INHIBITOR"/>
    <property type="match status" value="1"/>
</dbReference>
<dbReference type="GO" id="GO:0005096">
    <property type="term" value="F:GTPase activator activity"/>
    <property type="evidence" value="ECO:0007669"/>
    <property type="project" value="UniProtKB-KW"/>
</dbReference>
<keyword evidence="4" id="KW-0963">Cytoplasm</keyword>
<reference evidence="6" key="1">
    <citation type="journal article" date="2020" name="Fungal Divers.">
        <title>Resolving the Mortierellaceae phylogeny through synthesis of multi-gene phylogenetics and phylogenomics.</title>
        <authorList>
            <person name="Vandepol N."/>
            <person name="Liber J."/>
            <person name="Desiro A."/>
            <person name="Na H."/>
            <person name="Kennedy M."/>
            <person name="Barry K."/>
            <person name="Grigoriev I.V."/>
            <person name="Miller A.N."/>
            <person name="O'Donnell K."/>
            <person name="Stajich J.E."/>
            <person name="Bonito G."/>
        </authorList>
    </citation>
    <scope>NUCLEOTIDE SEQUENCE</scope>
    <source>
        <strain evidence="6">MES-2147</strain>
    </source>
</reference>
<dbReference type="Gene3D" id="2.70.50.30">
    <property type="entry name" value="Coagulation Factor XIII, subunit A, domain 1"/>
    <property type="match status" value="1"/>
</dbReference>
<dbReference type="Proteomes" id="UP000749646">
    <property type="component" value="Unassembled WGS sequence"/>
</dbReference>
<dbReference type="InterPro" id="IPR024792">
    <property type="entry name" value="RhoGDI_dom_sf"/>
</dbReference>
<evidence type="ECO:0000256" key="3">
    <source>
        <dbReference type="ARBA" id="ARBA00022468"/>
    </source>
</evidence>
<dbReference type="GO" id="GO:0016020">
    <property type="term" value="C:membrane"/>
    <property type="evidence" value="ECO:0007669"/>
    <property type="project" value="TreeGrafter"/>
</dbReference>
<dbReference type="GO" id="GO:0005094">
    <property type="term" value="F:Rho GDP-dissociation inhibitor activity"/>
    <property type="evidence" value="ECO:0007669"/>
    <property type="project" value="InterPro"/>
</dbReference>
<sequence>MSDPESHQHEQQPPQNDEDDFDLSPTNGYKPGEKKSMNEYQTMDADDDALRRWKESLGVTSNAATSDDPHNVIVLNLSLEVAGRPDVVLDLTQSVEALKQHSFTIKEGIEYRIKVQFKVQQELVSGLKYVHVVKRKGLKGKYFWDDSVVRMYTNFAPEEAPSGMLARGHYDVKSKFIDDDLTVHKEWSWVSVFFI</sequence>
<comment type="similarity">
    <text evidence="2">Belongs to the Rho GDI family.</text>
</comment>
<feature type="compositionally biased region" description="Basic and acidic residues" evidence="5">
    <location>
        <begin position="1"/>
        <end position="10"/>
    </location>
</feature>
<evidence type="ECO:0000313" key="6">
    <source>
        <dbReference type="EMBL" id="KAF9926883.1"/>
    </source>
</evidence>
<dbReference type="OrthoDB" id="1683373at2759"/>
<organism evidence="6 7">
    <name type="scientific">Modicella reniformis</name>
    <dbReference type="NCBI Taxonomy" id="1440133"/>
    <lineage>
        <taxon>Eukaryota</taxon>
        <taxon>Fungi</taxon>
        <taxon>Fungi incertae sedis</taxon>
        <taxon>Mucoromycota</taxon>
        <taxon>Mortierellomycotina</taxon>
        <taxon>Mortierellomycetes</taxon>
        <taxon>Mortierellales</taxon>
        <taxon>Mortierellaceae</taxon>
        <taxon>Modicella</taxon>
    </lineage>
</organism>
<evidence type="ECO:0000256" key="1">
    <source>
        <dbReference type="ARBA" id="ARBA00004496"/>
    </source>
</evidence>
<proteinExistence type="inferred from homology"/>
<protein>
    <recommendedName>
        <fullName evidence="8">Rho GDP-dissociation inhibitor</fullName>
    </recommendedName>
</protein>
<dbReference type="SUPFAM" id="SSF81296">
    <property type="entry name" value="E set domains"/>
    <property type="match status" value="1"/>
</dbReference>
<comment type="subcellular location">
    <subcellularLocation>
        <location evidence="1">Cytoplasm</location>
    </subcellularLocation>
</comment>
<dbReference type="FunFam" id="2.70.50.30:FF:000004">
    <property type="entry name" value="Rho GDP-dissociation inhibitor 1"/>
    <property type="match status" value="1"/>
</dbReference>
<evidence type="ECO:0000256" key="4">
    <source>
        <dbReference type="ARBA" id="ARBA00022490"/>
    </source>
</evidence>
<comment type="caution">
    <text evidence="6">The sequence shown here is derived from an EMBL/GenBank/DDBJ whole genome shotgun (WGS) entry which is preliminary data.</text>
</comment>
<evidence type="ECO:0000313" key="7">
    <source>
        <dbReference type="Proteomes" id="UP000749646"/>
    </source>
</evidence>
<keyword evidence="7" id="KW-1185">Reference proteome</keyword>
<accession>A0A9P6IJU1</accession>
<name>A0A9P6IJU1_9FUNG</name>
<dbReference type="PANTHER" id="PTHR10980:SF3">
    <property type="entry name" value="LD16419P"/>
    <property type="match status" value="1"/>
</dbReference>
<feature type="region of interest" description="Disordered" evidence="5">
    <location>
        <begin position="1"/>
        <end position="43"/>
    </location>
</feature>
<evidence type="ECO:0000256" key="2">
    <source>
        <dbReference type="ARBA" id="ARBA00009758"/>
    </source>
</evidence>
<dbReference type="GO" id="GO:0005829">
    <property type="term" value="C:cytosol"/>
    <property type="evidence" value="ECO:0007669"/>
    <property type="project" value="TreeGrafter"/>
</dbReference>